<keyword evidence="13" id="KW-1185">Reference proteome</keyword>
<feature type="binding site" evidence="7">
    <location>
        <position position="97"/>
    </location>
    <ligand>
        <name>substrate</name>
    </ligand>
</feature>
<keyword evidence="5 8" id="KW-0067">ATP-binding</keyword>
<name>A0A150FNA6_CLOPD</name>
<protein>
    <submittedName>
        <fullName evidence="10">Deoxyadenosine kinase</fullName>
        <ecNumber evidence="10">2.7.1.76</ecNumber>
    </submittedName>
    <submittedName>
        <fullName evidence="11">Deoxyadenosine/deoxycytidine kinase</fullName>
    </submittedName>
</protein>
<keyword evidence="3 8" id="KW-0547">Nucleotide-binding</keyword>
<evidence type="ECO:0000256" key="6">
    <source>
        <dbReference type="PIRSR" id="PIRSR000705-1"/>
    </source>
</evidence>
<evidence type="ECO:0000256" key="4">
    <source>
        <dbReference type="ARBA" id="ARBA00022777"/>
    </source>
</evidence>
<dbReference type="OrthoDB" id="9776634at2"/>
<dbReference type="FunFam" id="3.40.50.300:FF:000659">
    <property type="entry name" value="Deoxyguanosine kinase"/>
    <property type="match status" value="1"/>
</dbReference>
<feature type="domain" description="Deoxynucleoside kinase" evidence="9">
    <location>
        <begin position="21"/>
        <end position="218"/>
    </location>
</feature>
<feature type="binding site" evidence="7">
    <location>
        <position position="72"/>
    </location>
    <ligand>
        <name>substrate</name>
    </ligand>
</feature>
<feature type="binding site" evidence="7">
    <location>
        <position position="102"/>
    </location>
    <ligand>
        <name>substrate</name>
    </ligand>
</feature>
<dbReference type="STRING" id="1121328.JWYL7_0179"/>
<evidence type="ECO:0000256" key="7">
    <source>
        <dbReference type="PIRSR" id="PIRSR000705-2"/>
    </source>
</evidence>
<evidence type="ECO:0000313" key="11">
    <source>
        <dbReference type="EMBL" id="SHK90083.1"/>
    </source>
</evidence>
<evidence type="ECO:0000313" key="10">
    <source>
        <dbReference type="EMBL" id="KXZ39104.1"/>
    </source>
</evidence>
<comment type="caution">
    <text evidence="10">The sequence shown here is derived from an EMBL/GenBank/DDBJ whole genome shotgun (WGS) entry which is preliminary data.</text>
</comment>
<dbReference type="InterPro" id="IPR027417">
    <property type="entry name" value="P-loop_NTPase"/>
</dbReference>
<dbReference type="EC" id="2.7.1.76" evidence="10"/>
<dbReference type="Proteomes" id="UP000092605">
    <property type="component" value="Unassembled WGS sequence"/>
</dbReference>
<evidence type="ECO:0000313" key="12">
    <source>
        <dbReference type="Proteomes" id="UP000092605"/>
    </source>
</evidence>
<evidence type="ECO:0000259" key="9">
    <source>
        <dbReference type="Pfam" id="PF01712"/>
    </source>
</evidence>
<dbReference type="InterPro" id="IPR050566">
    <property type="entry name" value="Deoxyribonucleoside_kinase"/>
</dbReference>
<sequence>MLNLVTHPEYTKSENKGNLFITVAGNVGAGKSTLTRMLGEKLNFKTHFEKVDTNPYLDDFYTDQEKWGFHLQLYFLAQRFKQQKEISLNGFDNIQDRSIYEDVEIFAKSLYENGKMSQRDFETYSELFYDMVPYLKRPDLMIYLTGSIDSIIHRINLRGRDMEKRVSRDYWENLHRRYDKWIKNYKESPVLYVNIDEIDIIENPHHLDIIADKVSDILKLNKAI</sequence>
<dbReference type="RefSeq" id="WP_066067689.1">
    <property type="nucleotide sequence ID" value="NZ_FRBG01000007.1"/>
</dbReference>
<dbReference type="GO" id="GO:0004136">
    <property type="term" value="F:deoxyadenosine kinase activity"/>
    <property type="evidence" value="ECO:0007669"/>
    <property type="project" value="UniProtKB-EC"/>
</dbReference>
<dbReference type="InterPro" id="IPR031314">
    <property type="entry name" value="DNK_dom"/>
</dbReference>
<dbReference type="Gene3D" id="3.40.50.300">
    <property type="entry name" value="P-loop containing nucleotide triphosphate hydrolases"/>
    <property type="match status" value="1"/>
</dbReference>
<feature type="binding site" evidence="8">
    <location>
        <begin position="154"/>
        <end position="158"/>
    </location>
    <ligand>
        <name>ATP</name>
        <dbReference type="ChEBI" id="CHEBI:30616"/>
    </ligand>
</feature>
<dbReference type="CDD" id="cd01673">
    <property type="entry name" value="dNK"/>
    <property type="match status" value="1"/>
</dbReference>
<evidence type="ECO:0000256" key="3">
    <source>
        <dbReference type="ARBA" id="ARBA00022741"/>
    </source>
</evidence>
<feature type="binding site" evidence="7">
    <location>
        <position position="49"/>
    </location>
    <ligand>
        <name>substrate</name>
    </ligand>
</feature>
<organism evidence="10 12">
    <name type="scientific">Alkalithermobacter thermoalcaliphilus JW-YL-7 = DSM 7308</name>
    <dbReference type="NCBI Taxonomy" id="1121328"/>
    <lineage>
        <taxon>Bacteria</taxon>
        <taxon>Bacillati</taxon>
        <taxon>Bacillota</taxon>
        <taxon>Clostridia</taxon>
        <taxon>Peptostreptococcales</taxon>
        <taxon>Tepidibacteraceae</taxon>
        <taxon>Alkalithermobacter</taxon>
    </lineage>
</organism>
<dbReference type="AlphaFoldDB" id="A0A150FNA6"/>
<evidence type="ECO:0000313" key="13">
    <source>
        <dbReference type="Proteomes" id="UP000323392"/>
    </source>
</evidence>
<evidence type="ECO:0000256" key="5">
    <source>
        <dbReference type="ARBA" id="ARBA00022840"/>
    </source>
</evidence>
<feature type="binding site" evidence="7">
    <location>
        <position position="61"/>
    </location>
    <ligand>
        <name>substrate</name>
    </ligand>
</feature>
<dbReference type="Proteomes" id="UP000323392">
    <property type="component" value="Unassembled WGS sequence"/>
</dbReference>
<evidence type="ECO:0000256" key="8">
    <source>
        <dbReference type="PIRSR" id="PIRSR000705-3"/>
    </source>
</evidence>
<dbReference type="PANTHER" id="PTHR10513">
    <property type="entry name" value="DEOXYNUCLEOSIDE KINASE"/>
    <property type="match status" value="1"/>
</dbReference>
<dbReference type="GO" id="GO:0005524">
    <property type="term" value="F:ATP binding"/>
    <property type="evidence" value="ECO:0007669"/>
    <property type="project" value="UniProtKB-KW"/>
</dbReference>
<evidence type="ECO:0000256" key="2">
    <source>
        <dbReference type="ARBA" id="ARBA00022679"/>
    </source>
</evidence>
<dbReference type="PATRIC" id="fig|1121328.3.peg.177"/>
<accession>A0A150FNA6</accession>
<dbReference type="PIRSF" id="PIRSF000705">
    <property type="entry name" value="DNK"/>
    <property type="match status" value="1"/>
</dbReference>
<dbReference type="GO" id="GO:0005737">
    <property type="term" value="C:cytoplasm"/>
    <property type="evidence" value="ECO:0007669"/>
    <property type="project" value="TreeGrafter"/>
</dbReference>
<evidence type="ECO:0000256" key="1">
    <source>
        <dbReference type="ARBA" id="ARBA00007420"/>
    </source>
</evidence>
<dbReference type="InterPro" id="IPR002624">
    <property type="entry name" value="DCK/DGK"/>
</dbReference>
<gene>
    <name evidence="10" type="ORF">JWYL7_0179</name>
    <name evidence="11" type="ORF">SAMN05661008_01090</name>
</gene>
<reference evidence="10 12" key="1">
    <citation type="submission" date="2016-02" db="EMBL/GenBank/DDBJ databases">
        <title>Draft genome sequence for Clostridium paradoxum JW-YL-7.</title>
        <authorList>
            <person name="Utturkar S.M."/>
            <person name="Lancaster A."/>
            <person name="Poole F.L."/>
            <person name="Adams M.W."/>
            <person name="Brown S.D."/>
        </authorList>
    </citation>
    <scope>NUCLEOTIDE SEQUENCE [LARGE SCALE GENOMIC DNA]</scope>
    <source>
        <strain evidence="10 12">JW-YL-7</strain>
    </source>
</reference>
<dbReference type="PANTHER" id="PTHR10513:SF35">
    <property type="entry name" value="DEOXYADENOSINE KINASE"/>
    <property type="match status" value="1"/>
</dbReference>
<reference evidence="11 13" key="2">
    <citation type="submission" date="2016-11" db="EMBL/GenBank/DDBJ databases">
        <authorList>
            <person name="Varghese N."/>
            <person name="Submissions S."/>
        </authorList>
    </citation>
    <scope>NUCLEOTIDE SEQUENCE [LARGE SCALE GENOMIC DNA]</scope>
    <source>
        <strain evidence="11 13">DSM 7308</strain>
    </source>
</reference>
<dbReference type="EMBL" id="LSFY01000001">
    <property type="protein sequence ID" value="KXZ39104.1"/>
    <property type="molecule type" value="Genomic_DNA"/>
</dbReference>
<proteinExistence type="inferred from homology"/>
<keyword evidence="2 10" id="KW-0808">Transferase</keyword>
<comment type="similarity">
    <text evidence="1">Belongs to the DCK/DGK family.</text>
</comment>
<keyword evidence="4 10" id="KW-0418">Kinase</keyword>
<dbReference type="EMBL" id="FRBG01000007">
    <property type="protein sequence ID" value="SHK90083.1"/>
    <property type="molecule type" value="Genomic_DNA"/>
</dbReference>
<feature type="binding site" evidence="7">
    <location>
        <position position="163"/>
    </location>
    <ligand>
        <name>substrate</name>
    </ligand>
</feature>
<dbReference type="Pfam" id="PF01712">
    <property type="entry name" value="dNK"/>
    <property type="match status" value="1"/>
</dbReference>
<dbReference type="SUPFAM" id="SSF52540">
    <property type="entry name" value="P-loop containing nucleoside triphosphate hydrolases"/>
    <property type="match status" value="1"/>
</dbReference>
<feature type="binding site" evidence="8">
    <location>
        <begin position="25"/>
        <end position="33"/>
    </location>
    <ligand>
        <name>ATP</name>
        <dbReference type="ChEBI" id="CHEBI:30616"/>
    </ligand>
</feature>
<feature type="active site" description="Proton acceptor" evidence="6">
    <location>
        <position position="96"/>
    </location>
</feature>